<proteinExistence type="predicted"/>
<dbReference type="CDD" id="cd02199">
    <property type="entry name" value="YjgF_YER057c_UK114_like_1"/>
    <property type="match status" value="1"/>
</dbReference>
<dbReference type="InterPro" id="IPR013813">
    <property type="entry name" value="Endoribo_LPSP/chorism_mut-like"/>
</dbReference>
<dbReference type="InterPro" id="IPR006175">
    <property type="entry name" value="YjgF/YER057c/UK114"/>
</dbReference>
<reference evidence="2 3" key="1">
    <citation type="submission" date="2020-02" db="EMBL/GenBank/DDBJ databases">
        <title>Streptomyces malaysiensis DSM14702 (JHCC583434, PFL_A843) Genome sequencing and assembly.</title>
        <authorList>
            <person name="Samborskyy M."/>
        </authorList>
    </citation>
    <scope>NUCLEOTIDE SEQUENCE [LARGE SCALE GENOMIC DNA]</scope>
    <source>
        <strain evidence="2 3">DSM 14702</strain>
    </source>
</reference>
<dbReference type="EMBL" id="JAALLH010000001">
    <property type="protein sequence ID" value="NIY69402.1"/>
    <property type="molecule type" value="Genomic_DNA"/>
</dbReference>
<protein>
    <submittedName>
        <fullName evidence="2">Endoribonuclease L-PSP</fullName>
    </submittedName>
</protein>
<dbReference type="AlphaFoldDB" id="A0A7X5XA39"/>
<dbReference type="Gene3D" id="3.30.1330.40">
    <property type="entry name" value="RutC-like"/>
    <property type="match status" value="1"/>
</dbReference>
<evidence type="ECO:0000313" key="3">
    <source>
        <dbReference type="Proteomes" id="UP000536624"/>
    </source>
</evidence>
<dbReference type="InterPro" id="IPR035959">
    <property type="entry name" value="RutC-like_sf"/>
</dbReference>
<sequence>MTAAARTDPHKPEPEPDAPVPMGDYAAARLVGDLVFTAGMTPRAGGVMLTASVLGAGLDIADAAELAGVAAGRAVEAGRAVAEAAGRRLESAVSMTVYLAAAPGFSEHSRVADGATARLRAVLPGPPPARAAVGVAGLPSGAPVEVALVLSSTAVPTGDVVG</sequence>
<comment type="caution">
    <text evidence="2">The sequence shown here is derived from an EMBL/GenBank/DDBJ whole genome shotgun (WGS) entry which is preliminary data.</text>
</comment>
<dbReference type="SUPFAM" id="SSF55298">
    <property type="entry name" value="YjgF-like"/>
    <property type="match status" value="1"/>
</dbReference>
<name>A0A7X5XA39_STRMQ</name>
<accession>A0A7X5XA39</accession>
<evidence type="ECO:0000313" key="2">
    <source>
        <dbReference type="EMBL" id="NIY69402.1"/>
    </source>
</evidence>
<feature type="region of interest" description="Disordered" evidence="1">
    <location>
        <begin position="1"/>
        <end position="20"/>
    </location>
</feature>
<dbReference type="Pfam" id="PF01042">
    <property type="entry name" value="Ribonuc_L-PSP"/>
    <property type="match status" value="1"/>
</dbReference>
<organism evidence="2 3">
    <name type="scientific">Streptomyces malaysiensis</name>
    <dbReference type="NCBI Taxonomy" id="92644"/>
    <lineage>
        <taxon>Bacteria</taxon>
        <taxon>Bacillati</taxon>
        <taxon>Actinomycetota</taxon>
        <taxon>Actinomycetes</taxon>
        <taxon>Kitasatosporales</taxon>
        <taxon>Streptomycetaceae</taxon>
        <taxon>Streptomyces</taxon>
        <taxon>Streptomyces violaceusniger group</taxon>
    </lineage>
</organism>
<dbReference type="PANTHER" id="PTHR43760">
    <property type="entry name" value="ENDORIBONUCLEASE-RELATED"/>
    <property type="match status" value="1"/>
</dbReference>
<evidence type="ECO:0000256" key="1">
    <source>
        <dbReference type="SAM" id="MobiDB-lite"/>
    </source>
</evidence>
<dbReference type="RefSeq" id="WP_208973258.1">
    <property type="nucleotide sequence ID" value="NZ_JAALLH010000001.1"/>
</dbReference>
<gene>
    <name evidence="2" type="ORF">SMALB_7526</name>
</gene>
<dbReference type="Proteomes" id="UP000536624">
    <property type="component" value="Unassembled WGS sequence"/>
</dbReference>
<dbReference type="PANTHER" id="PTHR43760:SF1">
    <property type="entry name" value="ENDORIBONUCLEASE L-PSP_CHORISMATE MUTASE-LIKE DOMAIN-CONTAINING PROTEIN"/>
    <property type="match status" value="1"/>
</dbReference>